<dbReference type="PANTHER" id="PTHR36435:SF1">
    <property type="entry name" value="CAAX AMINO TERMINAL PROTEASE FAMILY PROTEIN"/>
    <property type="match status" value="1"/>
</dbReference>
<dbReference type="RefSeq" id="WP_007575586.1">
    <property type="nucleotide sequence ID" value="NZ_BPTS01000002.1"/>
</dbReference>
<feature type="transmembrane region" description="Helical" evidence="1">
    <location>
        <begin position="155"/>
        <end position="172"/>
    </location>
</feature>
<feature type="transmembrane region" description="Helical" evidence="1">
    <location>
        <begin position="121"/>
        <end position="143"/>
    </location>
</feature>
<evidence type="ECO:0000313" key="3">
    <source>
        <dbReference type="EMBL" id="EGN57789.1"/>
    </source>
</evidence>
<organism evidence="3 4">
    <name type="scientific">Hallella multisaccharivorax DSM 17128</name>
    <dbReference type="NCBI Taxonomy" id="688246"/>
    <lineage>
        <taxon>Bacteria</taxon>
        <taxon>Pseudomonadati</taxon>
        <taxon>Bacteroidota</taxon>
        <taxon>Bacteroidia</taxon>
        <taxon>Bacteroidales</taxon>
        <taxon>Prevotellaceae</taxon>
        <taxon>Hallella</taxon>
    </lineage>
</organism>
<protein>
    <submittedName>
        <fullName evidence="3">Abortive infection protein</fullName>
    </submittedName>
</protein>
<dbReference type="InterPro" id="IPR052710">
    <property type="entry name" value="CAAX_protease"/>
</dbReference>
<keyword evidence="1" id="KW-0472">Membrane</keyword>
<feature type="transmembrane region" description="Helical" evidence="1">
    <location>
        <begin position="86"/>
        <end position="109"/>
    </location>
</feature>
<dbReference type="AlphaFoldDB" id="F8N9X2"/>
<keyword evidence="4" id="KW-1185">Reference proteome</keyword>
<dbReference type="EMBL" id="GL945017">
    <property type="protein sequence ID" value="EGN57789.1"/>
    <property type="molecule type" value="Genomic_DNA"/>
</dbReference>
<feature type="transmembrane region" description="Helical" evidence="1">
    <location>
        <begin position="12"/>
        <end position="34"/>
    </location>
</feature>
<dbReference type="OrthoDB" id="1070788at2"/>
<dbReference type="PANTHER" id="PTHR36435">
    <property type="entry name" value="SLR1288 PROTEIN"/>
    <property type="match status" value="1"/>
</dbReference>
<dbReference type="Pfam" id="PF02517">
    <property type="entry name" value="Rce1-like"/>
    <property type="match status" value="1"/>
</dbReference>
<dbReference type="GO" id="GO:0080120">
    <property type="term" value="P:CAAX-box protein maturation"/>
    <property type="evidence" value="ECO:0007669"/>
    <property type="project" value="UniProtKB-ARBA"/>
</dbReference>
<reference evidence="4" key="1">
    <citation type="journal article" date="2011" name="Stand. Genomic Sci.">
        <title>Non-contiguous finished genome sequence of the opportunistic oral pathogen Prevotella multisaccharivorax type strain (PPPA20).</title>
        <authorList>
            <person name="Pati A."/>
            <person name="Gronow S."/>
            <person name="Lu M."/>
            <person name="Lapidus A."/>
            <person name="Nolan M."/>
            <person name="Lucas S."/>
            <person name="Hammon N."/>
            <person name="Deshpande S."/>
            <person name="Cheng J.F."/>
            <person name="Tapia R."/>
            <person name="Han C."/>
            <person name="Goodwin L."/>
            <person name="Pitluck S."/>
            <person name="Liolios K."/>
            <person name="Pagani I."/>
            <person name="Mavromatis K."/>
            <person name="Mikhailova N."/>
            <person name="Huntemann M."/>
            <person name="Chen A."/>
            <person name="Palaniappan K."/>
            <person name="Land M."/>
            <person name="Hauser L."/>
            <person name="Detter J.C."/>
            <person name="Brambilla E.M."/>
            <person name="Rohde M."/>
            <person name="Goker M."/>
            <person name="Woyke T."/>
            <person name="Bristow J."/>
            <person name="Eisen J.A."/>
            <person name="Markowitz V."/>
            <person name="Hugenholtz P."/>
            <person name="Kyrpides N.C."/>
            <person name="Klenk H.P."/>
            <person name="Ivanova N."/>
        </authorList>
    </citation>
    <scope>NUCLEOTIDE SEQUENCE [LARGE SCALE GENOMIC DNA]</scope>
    <source>
        <strain evidence="4">DSM 17128</strain>
    </source>
</reference>
<evidence type="ECO:0000256" key="1">
    <source>
        <dbReference type="SAM" id="Phobius"/>
    </source>
</evidence>
<keyword evidence="1" id="KW-0812">Transmembrane</keyword>
<feature type="transmembrane region" description="Helical" evidence="1">
    <location>
        <begin position="178"/>
        <end position="195"/>
    </location>
</feature>
<proteinExistence type="predicted"/>
<evidence type="ECO:0000313" key="4">
    <source>
        <dbReference type="Proteomes" id="UP000002772"/>
    </source>
</evidence>
<dbReference type="GO" id="GO:0004175">
    <property type="term" value="F:endopeptidase activity"/>
    <property type="evidence" value="ECO:0007669"/>
    <property type="project" value="UniProtKB-ARBA"/>
</dbReference>
<dbReference type="HOGENOM" id="CLU_1249702_0_0_10"/>
<evidence type="ECO:0000259" key="2">
    <source>
        <dbReference type="Pfam" id="PF02517"/>
    </source>
</evidence>
<sequence length="221" mass="24960">MSQLSKTKTIEKVVFFLILCLIGSVLISAPFVMLTVSKNGNHETELISNLMILAYSTFILLALYFENKIEKLDLWSLSKCTLKAKAVIIAVVLGVLWQLVALLICKISGVASPFFSIHESALSLIFSTIAMGLFGPFIEEMLFRKWLIDMMERGGFKPVVMIIVSSVLFFCMHLGDTFMRIDTLIFSIPITYIYIKYHDVRYCVIAHSVCNLTGIFIPFFS</sequence>
<name>F8N9X2_9BACT</name>
<dbReference type="InterPro" id="IPR003675">
    <property type="entry name" value="Rce1/LyrA-like_dom"/>
</dbReference>
<feature type="transmembrane region" description="Helical" evidence="1">
    <location>
        <begin position="202"/>
        <end position="220"/>
    </location>
</feature>
<feature type="transmembrane region" description="Helical" evidence="1">
    <location>
        <begin position="46"/>
        <end position="65"/>
    </location>
</feature>
<feature type="domain" description="CAAX prenyl protease 2/Lysostaphin resistance protein A-like" evidence="2">
    <location>
        <begin position="123"/>
        <end position="212"/>
    </location>
</feature>
<accession>F8N9X2</accession>
<dbReference type="Proteomes" id="UP000002772">
    <property type="component" value="Unassembled WGS sequence"/>
</dbReference>
<gene>
    <name evidence="3" type="ORF">Premu_2415</name>
</gene>
<keyword evidence="1" id="KW-1133">Transmembrane helix</keyword>